<evidence type="ECO:0000313" key="2">
    <source>
        <dbReference type="EMBL" id="WFS26276.1"/>
    </source>
</evidence>
<evidence type="ECO:0000259" key="1">
    <source>
        <dbReference type="Pfam" id="PF01261"/>
    </source>
</evidence>
<keyword evidence="3" id="KW-1185">Reference proteome</keyword>
<evidence type="ECO:0000313" key="3">
    <source>
        <dbReference type="Proteomes" id="UP000318939"/>
    </source>
</evidence>
<name>A0ABY8ISH1_9HYPH</name>
<geneLocation type="plasmid" evidence="2 3">
    <name>pTi6.2</name>
</geneLocation>
<accession>A0ABY8ISH1</accession>
<dbReference type="InterPro" id="IPR013022">
    <property type="entry name" value="Xyl_isomerase-like_TIM-brl"/>
</dbReference>
<dbReference type="PANTHER" id="PTHR12110">
    <property type="entry name" value="HYDROXYPYRUVATE ISOMERASE"/>
    <property type="match status" value="1"/>
</dbReference>
<dbReference type="SUPFAM" id="SSF51658">
    <property type="entry name" value="Xylose isomerase-like"/>
    <property type="match status" value="1"/>
</dbReference>
<dbReference type="RefSeq" id="WP_244615536.1">
    <property type="nucleotide sequence ID" value="NZ_CP117269.1"/>
</dbReference>
<dbReference type="GO" id="GO:0016853">
    <property type="term" value="F:isomerase activity"/>
    <property type="evidence" value="ECO:0007669"/>
    <property type="project" value="UniProtKB-KW"/>
</dbReference>
<dbReference type="Proteomes" id="UP000318939">
    <property type="component" value="Plasmid pTi6.2"/>
</dbReference>
<proteinExistence type="predicted"/>
<keyword evidence="2" id="KW-0413">Isomerase</keyword>
<dbReference type="EMBL" id="CP117269">
    <property type="protein sequence ID" value="WFS26276.1"/>
    <property type="molecule type" value="Genomic_DNA"/>
</dbReference>
<dbReference type="InterPro" id="IPR050312">
    <property type="entry name" value="IolE/XylAMocC-like"/>
</dbReference>
<dbReference type="Gene3D" id="3.20.20.150">
    <property type="entry name" value="Divalent-metal-dependent TIM barrel enzymes"/>
    <property type="match status" value="1"/>
</dbReference>
<gene>
    <name evidence="2" type="ORF">PR018_24925</name>
</gene>
<dbReference type="InterPro" id="IPR036237">
    <property type="entry name" value="Xyl_isomerase-like_sf"/>
</dbReference>
<keyword evidence="2" id="KW-0614">Plasmid</keyword>
<reference evidence="2" key="1">
    <citation type="journal article" date="2019" name="Phytopathology">
        <title>A Novel Group of Rhizobium tumorigenes-Like Agrobacteria Associated with Crown Gall Disease of Rhododendron and Blueberry.</title>
        <authorList>
            <person name="Kuzmanovic N."/>
            <person name="Behrens P."/>
            <person name="Idczak E."/>
            <person name="Wagner S."/>
            <person name="Gotz M."/>
            <person name="Sproer C."/>
            <person name="Bunk B."/>
            <person name="Overmann J."/>
            <person name="Smalla K."/>
        </authorList>
    </citation>
    <scope>NUCLEOTIDE SEQUENCE</scope>
    <source>
        <strain evidence="2">Rho-6.2</strain>
    </source>
</reference>
<organism evidence="2 3">
    <name type="scientific">Rhizobium rhododendri</name>
    <dbReference type="NCBI Taxonomy" id="2506430"/>
    <lineage>
        <taxon>Bacteria</taxon>
        <taxon>Pseudomonadati</taxon>
        <taxon>Pseudomonadota</taxon>
        <taxon>Alphaproteobacteria</taxon>
        <taxon>Hyphomicrobiales</taxon>
        <taxon>Rhizobiaceae</taxon>
        <taxon>Rhizobium/Agrobacterium group</taxon>
        <taxon>Rhizobium</taxon>
    </lineage>
</organism>
<dbReference type="Pfam" id="PF01261">
    <property type="entry name" value="AP_endonuc_2"/>
    <property type="match status" value="1"/>
</dbReference>
<dbReference type="PANTHER" id="PTHR12110:SF53">
    <property type="entry name" value="BLR5974 PROTEIN"/>
    <property type="match status" value="1"/>
</dbReference>
<reference evidence="2" key="2">
    <citation type="journal article" date="2023" name="MicrobiologyOpen">
        <title>Genomics of the tumorigenes clade of the family Rhizobiaceae and description of Rhizobium rhododendri sp. nov.</title>
        <authorList>
            <person name="Kuzmanovic N."/>
            <person name="diCenzo G.C."/>
            <person name="Bunk B."/>
            <person name="Sproeer C."/>
            <person name="Fruehling A."/>
            <person name="Neumann-Schaal M."/>
            <person name="Overmann J."/>
            <person name="Smalla K."/>
        </authorList>
    </citation>
    <scope>NUCLEOTIDE SEQUENCE</scope>
    <source>
        <strain evidence="2">Rho-6.2</strain>
        <plasmid evidence="2">pTi6.2</plasmid>
    </source>
</reference>
<protein>
    <submittedName>
        <fullName evidence="2">Sugar phosphate isomerase/epimerase</fullName>
    </submittedName>
</protein>
<sequence length="306" mass="34800">MYCMTVWHPDHGDRWYDEGVRNSLRLIKDAGFTHINWNPDSGSSYVYAPSEIRFITEIVANAGLKTHTIHASNGRNKGTEWGYAAALETRKDIASAHKWQREAGIDLLINRVDLAAAMNAPNMVLHVDIDAFDPSGRGANEEFYGYFFESLDTVRPYCLEKNVAIAVENIFGGGINQFVDLFENLFSRYEPDFVGLCYDSGHSRVIDPDGFTLLERFRSRLIATHLHDNRGAKDDHLLPFDGVIDWQKTMSLIADSPYELPLNFETPFDRYSLKEYPFYEKAMKAAVQLHDMVLDARGSNSRMVAE</sequence>
<feature type="domain" description="Xylose isomerase-like TIM barrel" evidence="1">
    <location>
        <begin position="24"/>
        <end position="270"/>
    </location>
</feature>